<evidence type="ECO:0000313" key="2">
    <source>
        <dbReference type="Proteomes" id="UP000325315"/>
    </source>
</evidence>
<dbReference type="EMBL" id="SMMG02000001">
    <property type="protein sequence ID" value="KAA3487314.1"/>
    <property type="molecule type" value="Genomic_DNA"/>
</dbReference>
<organism evidence="1 2">
    <name type="scientific">Gossypium australe</name>
    <dbReference type="NCBI Taxonomy" id="47621"/>
    <lineage>
        <taxon>Eukaryota</taxon>
        <taxon>Viridiplantae</taxon>
        <taxon>Streptophyta</taxon>
        <taxon>Embryophyta</taxon>
        <taxon>Tracheophyta</taxon>
        <taxon>Spermatophyta</taxon>
        <taxon>Magnoliopsida</taxon>
        <taxon>eudicotyledons</taxon>
        <taxon>Gunneridae</taxon>
        <taxon>Pentapetalae</taxon>
        <taxon>rosids</taxon>
        <taxon>malvids</taxon>
        <taxon>Malvales</taxon>
        <taxon>Malvaceae</taxon>
        <taxon>Malvoideae</taxon>
        <taxon>Gossypium</taxon>
    </lineage>
</organism>
<comment type="caution">
    <text evidence="1">The sequence shown here is derived from an EMBL/GenBank/DDBJ whole genome shotgun (WGS) entry which is preliminary data.</text>
</comment>
<sequence>MVTPIGINDCPDKKEFVKLQHKVARYTVLESVLYKKGFSQPLLRCLAPSEPEYAGILLAHTLERCTRASSHMRFLLKVRPSTTTAIRTLSDHVNPWPFET</sequence>
<protein>
    <submittedName>
        <fullName evidence="1">Protein NYNRIN-like</fullName>
    </submittedName>
</protein>
<accession>A0A5B6X1Y9</accession>
<evidence type="ECO:0000313" key="1">
    <source>
        <dbReference type="EMBL" id="KAA3487314.1"/>
    </source>
</evidence>
<dbReference type="Proteomes" id="UP000325315">
    <property type="component" value="Unassembled WGS sequence"/>
</dbReference>
<name>A0A5B6X1Y9_9ROSI</name>
<dbReference type="AlphaFoldDB" id="A0A5B6X1Y9"/>
<proteinExistence type="predicted"/>
<reference evidence="1" key="1">
    <citation type="submission" date="2019-08" db="EMBL/GenBank/DDBJ databases">
        <authorList>
            <person name="Liu F."/>
        </authorList>
    </citation>
    <scope>NUCLEOTIDE SEQUENCE [LARGE SCALE GENOMIC DNA]</scope>
    <source>
        <strain evidence="1">PA1801</strain>
        <tissue evidence="1">Leaf</tissue>
    </source>
</reference>
<keyword evidence="2" id="KW-1185">Reference proteome</keyword>
<gene>
    <name evidence="1" type="ORF">EPI10_031149</name>
</gene>